<sequence>MTMATAMMTKCSHPEQPKASIGCPKEVVNSSISRGVREKAIVAGLKCPVVEEGTCTPPVVLKREFCLPEMYNLLKPLLRPIP</sequence>
<proteinExistence type="predicted"/>
<keyword evidence="2" id="KW-1185">Reference proteome</keyword>
<dbReference type="EMBL" id="RCHU02000006">
    <property type="protein sequence ID" value="KAL3585915.1"/>
    <property type="molecule type" value="Genomic_DNA"/>
</dbReference>
<protein>
    <submittedName>
        <fullName evidence="1">Uncharacterized protein</fullName>
    </submittedName>
</protein>
<reference evidence="1 2" key="1">
    <citation type="journal article" date="2024" name="Plant Biotechnol. J.">
        <title>Genome and CRISPR/Cas9 system of a widespread forest tree (Populus alba) in the world.</title>
        <authorList>
            <person name="Liu Y.J."/>
            <person name="Jiang P.F."/>
            <person name="Han X.M."/>
            <person name="Li X.Y."/>
            <person name="Wang H.M."/>
            <person name="Wang Y.J."/>
            <person name="Wang X.X."/>
            <person name="Zeng Q.Y."/>
        </authorList>
    </citation>
    <scope>NUCLEOTIDE SEQUENCE [LARGE SCALE GENOMIC DNA]</scope>
    <source>
        <strain evidence="2">cv. PAL-ZL1</strain>
    </source>
</reference>
<evidence type="ECO:0000313" key="2">
    <source>
        <dbReference type="Proteomes" id="UP000309997"/>
    </source>
</evidence>
<evidence type="ECO:0000313" key="1">
    <source>
        <dbReference type="EMBL" id="KAL3585915.1"/>
    </source>
</evidence>
<accession>A0ACC4C3M4</accession>
<organism evidence="1 2">
    <name type="scientific">Populus alba</name>
    <name type="common">White poplar</name>
    <dbReference type="NCBI Taxonomy" id="43335"/>
    <lineage>
        <taxon>Eukaryota</taxon>
        <taxon>Viridiplantae</taxon>
        <taxon>Streptophyta</taxon>
        <taxon>Embryophyta</taxon>
        <taxon>Tracheophyta</taxon>
        <taxon>Spermatophyta</taxon>
        <taxon>Magnoliopsida</taxon>
        <taxon>eudicotyledons</taxon>
        <taxon>Gunneridae</taxon>
        <taxon>Pentapetalae</taxon>
        <taxon>rosids</taxon>
        <taxon>fabids</taxon>
        <taxon>Malpighiales</taxon>
        <taxon>Salicaceae</taxon>
        <taxon>Saliceae</taxon>
        <taxon>Populus</taxon>
    </lineage>
</organism>
<comment type="caution">
    <text evidence="1">The sequence shown here is derived from an EMBL/GenBank/DDBJ whole genome shotgun (WGS) entry which is preliminary data.</text>
</comment>
<dbReference type="Proteomes" id="UP000309997">
    <property type="component" value="Unassembled WGS sequence"/>
</dbReference>
<gene>
    <name evidence="1" type="ORF">D5086_012782</name>
</gene>
<name>A0ACC4C3M4_POPAL</name>